<name>A0ABV7BZR4_9PROT</name>
<gene>
    <name evidence="1" type="ORF">ACFOD3_19040</name>
</gene>
<sequence>MTHPDASPLRQAARLREAGDLPGAVQSLAGIDAAADPQAGYIQLRYLFELQDYAGLQQATRRQLAALGAAGLPGGALPPATVQWLATLLRFAERCCLPPAEIAAALDATRPAALAAPELLLAWRAARRRQNYRDAMPTRFAGGVSLISLGTNCLPWHLPGRWGLRREEDFTALFGPFSLAGHRIPGMIAALEEDFATYCTPETLRIVTTTRGQDMAMRKDRAAHWNHNRGPYWLGQDAAPLRASMQAKAALFRAACRRPDAVFLLAGCQVEYPEEKLDFLPALDAALARFTGRGGNRILITNHTAHRPAAASLRVNASTTFAYSPFPSPDYVWHDDAVADSPAGQEFERSYMLTLIRSLLRWGVLQRLAAPAEA</sequence>
<dbReference type="RefSeq" id="WP_216838069.1">
    <property type="nucleotide sequence ID" value="NZ_JAFNJS010000005.1"/>
</dbReference>
<dbReference type="Proteomes" id="UP001595420">
    <property type="component" value="Unassembled WGS sequence"/>
</dbReference>
<accession>A0ABV7BZR4</accession>
<evidence type="ECO:0000313" key="2">
    <source>
        <dbReference type="Proteomes" id="UP001595420"/>
    </source>
</evidence>
<evidence type="ECO:0000313" key="1">
    <source>
        <dbReference type="EMBL" id="MFC3002008.1"/>
    </source>
</evidence>
<keyword evidence="2" id="KW-1185">Reference proteome</keyword>
<organism evidence="1 2">
    <name type="scientific">Falsiroseomonas tokyonensis</name>
    <dbReference type="NCBI Taxonomy" id="430521"/>
    <lineage>
        <taxon>Bacteria</taxon>
        <taxon>Pseudomonadati</taxon>
        <taxon>Pseudomonadota</taxon>
        <taxon>Alphaproteobacteria</taxon>
        <taxon>Acetobacterales</taxon>
        <taxon>Roseomonadaceae</taxon>
        <taxon>Falsiroseomonas</taxon>
    </lineage>
</organism>
<reference evidence="2" key="1">
    <citation type="journal article" date="2019" name="Int. J. Syst. Evol. Microbiol.">
        <title>The Global Catalogue of Microorganisms (GCM) 10K type strain sequencing project: providing services to taxonomists for standard genome sequencing and annotation.</title>
        <authorList>
            <consortium name="The Broad Institute Genomics Platform"/>
            <consortium name="The Broad Institute Genome Sequencing Center for Infectious Disease"/>
            <person name="Wu L."/>
            <person name="Ma J."/>
        </authorList>
    </citation>
    <scope>NUCLEOTIDE SEQUENCE [LARGE SCALE GENOMIC DNA]</scope>
    <source>
        <strain evidence="2">CGMCC 1.16855</strain>
    </source>
</reference>
<comment type="caution">
    <text evidence="1">The sequence shown here is derived from an EMBL/GenBank/DDBJ whole genome shotgun (WGS) entry which is preliminary data.</text>
</comment>
<protein>
    <submittedName>
        <fullName evidence="1">Papain-like cysteine peptidase</fullName>
    </submittedName>
</protein>
<dbReference type="EMBL" id="JBHRSB010000005">
    <property type="protein sequence ID" value="MFC3002008.1"/>
    <property type="molecule type" value="Genomic_DNA"/>
</dbReference>
<proteinExistence type="predicted"/>